<sequence length="121" mass="13373">MLNKWFFLSFLGQLGIFILIGVAVNYLLGEKSGMSAFLGGLAYIVPSLLANIYMHKSANNDMPYSTVSRAYMSNIYKLLMTAGVIVFIFKEMDVNAGAFIVCYCVASVVNVVMSFLSINRE</sequence>
<evidence type="ECO:0000256" key="6">
    <source>
        <dbReference type="SAM" id="Phobius"/>
    </source>
</evidence>
<dbReference type="GO" id="GO:0005886">
    <property type="term" value="C:plasma membrane"/>
    <property type="evidence" value="ECO:0007669"/>
    <property type="project" value="UniProtKB-SubCell"/>
</dbReference>
<keyword evidence="8" id="KW-1185">Reference proteome</keyword>
<dbReference type="Pfam" id="PF03899">
    <property type="entry name" value="ATP-synt_I"/>
    <property type="match status" value="1"/>
</dbReference>
<evidence type="ECO:0000256" key="3">
    <source>
        <dbReference type="ARBA" id="ARBA00022692"/>
    </source>
</evidence>
<keyword evidence="2" id="KW-1003">Cell membrane</keyword>
<dbReference type="OrthoDB" id="5873498at2"/>
<comment type="subcellular location">
    <subcellularLocation>
        <location evidence="1">Cell membrane</location>
        <topology evidence="1">Multi-pass membrane protein</topology>
    </subcellularLocation>
</comment>
<evidence type="ECO:0008006" key="9">
    <source>
        <dbReference type="Google" id="ProtNLM"/>
    </source>
</evidence>
<reference evidence="7 8" key="1">
    <citation type="submission" date="2018-11" db="EMBL/GenBank/DDBJ databases">
        <title>Vibrio LJC006 sp. nov., isolated from seawater during the bloom of the enteromorpha.</title>
        <authorList>
            <person name="Liang J."/>
        </authorList>
    </citation>
    <scope>NUCLEOTIDE SEQUENCE [LARGE SCALE GENOMIC DNA]</scope>
    <source>
        <strain evidence="7 8">LJC006</strain>
    </source>
</reference>
<evidence type="ECO:0000256" key="1">
    <source>
        <dbReference type="ARBA" id="ARBA00004651"/>
    </source>
</evidence>
<organism evidence="7 8">
    <name type="scientific">Vibrio viridaestus</name>
    <dbReference type="NCBI Taxonomy" id="2487322"/>
    <lineage>
        <taxon>Bacteria</taxon>
        <taxon>Pseudomonadati</taxon>
        <taxon>Pseudomonadota</taxon>
        <taxon>Gammaproteobacteria</taxon>
        <taxon>Vibrionales</taxon>
        <taxon>Vibrionaceae</taxon>
        <taxon>Vibrio</taxon>
    </lineage>
</organism>
<evidence type="ECO:0000256" key="5">
    <source>
        <dbReference type="ARBA" id="ARBA00023136"/>
    </source>
</evidence>
<evidence type="ECO:0000313" key="8">
    <source>
        <dbReference type="Proteomes" id="UP000281112"/>
    </source>
</evidence>
<keyword evidence="5 6" id="KW-0472">Membrane</keyword>
<feature type="transmembrane region" description="Helical" evidence="6">
    <location>
        <begin position="96"/>
        <end position="118"/>
    </location>
</feature>
<evidence type="ECO:0000256" key="4">
    <source>
        <dbReference type="ARBA" id="ARBA00022989"/>
    </source>
</evidence>
<dbReference type="Proteomes" id="UP000281112">
    <property type="component" value="Unassembled WGS sequence"/>
</dbReference>
<keyword evidence="4 6" id="KW-1133">Transmembrane helix</keyword>
<dbReference type="RefSeq" id="WP_124939013.1">
    <property type="nucleotide sequence ID" value="NZ_RJVQ01000014.1"/>
</dbReference>
<feature type="transmembrane region" description="Helical" evidence="6">
    <location>
        <begin position="34"/>
        <end position="53"/>
    </location>
</feature>
<keyword evidence="3 6" id="KW-0812">Transmembrane</keyword>
<feature type="transmembrane region" description="Helical" evidence="6">
    <location>
        <begin position="7"/>
        <end position="28"/>
    </location>
</feature>
<dbReference type="EMBL" id="RJVQ01000014">
    <property type="protein sequence ID" value="RQW61232.1"/>
    <property type="molecule type" value="Genomic_DNA"/>
</dbReference>
<gene>
    <name evidence="7" type="ORF">EES38_20145</name>
</gene>
<dbReference type="InterPro" id="IPR005598">
    <property type="entry name" value="ATP_synth_I"/>
</dbReference>
<comment type="caution">
    <text evidence="7">The sequence shown here is derived from an EMBL/GenBank/DDBJ whole genome shotgun (WGS) entry which is preliminary data.</text>
</comment>
<proteinExistence type="predicted"/>
<evidence type="ECO:0000256" key="2">
    <source>
        <dbReference type="ARBA" id="ARBA00022475"/>
    </source>
</evidence>
<name>A0A3N9TWE4_9VIBR</name>
<accession>A0A3N9TWE4</accession>
<evidence type="ECO:0000313" key="7">
    <source>
        <dbReference type="EMBL" id="RQW61232.1"/>
    </source>
</evidence>
<protein>
    <recommendedName>
        <fullName evidence="9">ATP synthase subunit I</fullName>
    </recommendedName>
</protein>
<feature type="transmembrane region" description="Helical" evidence="6">
    <location>
        <begin position="74"/>
        <end position="90"/>
    </location>
</feature>
<dbReference type="AlphaFoldDB" id="A0A3N9TWE4"/>